<accession>A0A1W2ABS8</accession>
<evidence type="ECO:0000313" key="2">
    <source>
        <dbReference type="EMBL" id="SMC58094.1"/>
    </source>
</evidence>
<dbReference type="STRING" id="475255.SAMN04488101_101451"/>
<protein>
    <submittedName>
        <fullName evidence="2">Uncharacterized protein</fullName>
    </submittedName>
</protein>
<dbReference type="Proteomes" id="UP000192678">
    <property type="component" value="Unassembled WGS sequence"/>
</dbReference>
<dbReference type="InterPro" id="IPR011990">
    <property type="entry name" value="TPR-like_helical_dom_sf"/>
</dbReference>
<dbReference type="AlphaFoldDB" id="A0A1W2ABS8"/>
<gene>
    <name evidence="2" type="ORF">SAMN04488101_101451</name>
</gene>
<feature type="repeat" description="TPR" evidence="1">
    <location>
        <begin position="20"/>
        <end position="53"/>
    </location>
</feature>
<keyword evidence="1" id="KW-0802">TPR repeat</keyword>
<dbReference type="PROSITE" id="PS50005">
    <property type="entry name" value="TPR"/>
    <property type="match status" value="1"/>
</dbReference>
<sequence length="186" mass="21773">MLRRLFLTNQYILMDILYTVDEKYLQGIEELEYGELPKALHIFNEIINIDPEYARAHYQLGCFYYYQFKNYQTAGYYFKKCIELEAEFPDVYPHYLDLLITLKMYKSVELMAEKALAVPGVCKAEIHGRLGQNAEIQQNFVVAKAQYKLAVLAAASDTDHSLFKDHLKRVNDKLHTNKSMVYAYQS</sequence>
<dbReference type="SUPFAM" id="SSF48452">
    <property type="entry name" value="TPR-like"/>
    <property type="match status" value="1"/>
</dbReference>
<reference evidence="2 3" key="1">
    <citation type="submission" date="2017-04" db="EMBL/GenBank/DDBJ databases">
        <authorList>
            <person name="Afonso C.L."/>
            <person name="Miller P.J."/>
            <person name="Scott M.A."/>
            <person name="Spackman E."/>
            <person name="Goraichik I."/>
            <person name="Dimitrov K.M."/>
            <person name="Suarez D.L."/>
            <person name="Swayne D.E."/>
        </authorList>
    </citation>
    <scope>NUCLEOTIDE SEQUENCE [LARGE SCALE GENOMIC DNA]</scope>
    <source>
        <strain evidence="2 3">DSM 19625</strain>
    </source>
</reference>
<organism evidence="2 3">
    <name type="scientific">Pedobacter nyackensis</name>
    <dbReference type="NCBI Taxonomy" id="475255"/>
    <lineage>
        <taxon>Bacteria</taxon>
        <taxon>Pseudomonadati</taxon>
        <taxon>Bacteroidota</taxon>
        <taxon>Sphingobacteriia</taxon>
        <taxon>Sphingobacteriales</taxon>
        <taxon>Sphingobacteriaceae</taxon>
        <taxon>Pedobacter</taxon>
    </lineage>
</organism>
<dbReference type="InterPro" id="IPR019734">
    <property type="entry name" value="TPR_rpt"/>
</dbReference>
<dbReference type="Gene3D" id="1.25.40.10">
    <property type="entry name" value="Tetratricopeptide repeat domain"/>
    <property type="match status" value="1"/>
</dbReference>
<dbReference type="EMBL" id="FWYB01000001">
    <property type="protein sequence ID" value="SMC58094.1"/>
    <property type="molecule type" value="Genomic_DNA"/>
</dbReference>
<name>A0A1W2ABS8_9SPHI</name>
<evidence type="ECO:0000256" key="1">
    <source>
        <dbReference type="PROSITE-ProRule" id="PRU00339"/>
    </source>
</evidence>
<proteinExistence type="predicted"/>
<evidence type="ECO:0000313" key="3">
    <source>
        <dbReference type="Proteomes" id="UP000192678"/>
    </source>
</evidence>
<keyword evidence="3" id="KW-1185">Reference proteome</keyword>